<dbReference type="Proteomes" id="UP000265566">
    <property type="component" value="Chromosome 3"/>
</dbReference>
<gene>
    <name evidence="1" type="ORF">MtrunA17_Chr3g0095341</name>
</gene>
<name>A0A396IQY3_MEDTR</name>
<sequence length="73" mass="8265">MLQGGFALVSPFELCLLSQEFEEREIMLSGFGDEYGECNQHFVECLDAFPRVGCGDFHKCVAFIWICLNSSFC</sequence>
<organism evidence="1 2">
    <name type="scientific">Medicago truncatula</name>
    <name type="common">Barrel medic</name>
    <name type="synonym">Medicago tribuloides</name>
    <dbReference type="NCBI Taxonomy" id="3880"/>
    <lineage>
        <taxon>Eukaryota</taxon>
        <taxon>Viridiplantae</taxon>
        <taxon>Streptophyta</taxon>
        <taxon>Embryophyta</taxon>
        <taxon>Tracheophyta</taxon>
        <taxon>Spermatophyta</taxon>
        <taxon>Magnoliopsida</taxon>
        <taxon>eudicotyledons</taxon>
        <taxon>Gunneridae</taxon>
        <taxon>Pentapetalae</taxon>
        <taxon>rosids</taxon>
        <taxon>fabids</taxon>
        <taxon>Fabales</taxon>
        <taxon>Fabaceae</taxon>
        <taxon>Papilionoideae</taxon>
        <taxon>50 kb inversion clade</taxon>
        <taxon>NPAAA clade</taxon>
        <taxon>Hologalegina</taxon>
        <taxon>IRL clade</taxon>
        <taxon>Trifolieae</taxon>
        <taxon>Medicago</taxon>
    </lineage>
</organism>
<comment type="caution">
    <text evidence="1">The sequence shown here is derived from an EMBL/GenBank/DDBJ whole genome shotgun (WGS) entry which is preliminary data.</text>
</comment>
<dbReference type="AlphaFoldDB" id="A0A396IQY3"/>
<accession>A0A396IQY3</accession>
<evidence type="ECO:0000313" key="2">
    <source>
        <dbReference type="Proteomes" id="UP000265566"/>
    </source>
</evidence>
<dbReference type="EMBL" id="PSQE01000003">
    <property type="protein sequence ID" value="RHN66784.1"/>
    <property type="molecule type" value="Genomic_DNA"/>
</dbReference>
<reference evidence="2" key="1">
    <citation type="journal article" date="2018" name="Nat. Plants">
        <title>Whole-genome landscape of Medicago truncatula symbiotic genes.</title>
        <authorList>
            <person name="Pecrix Y."/>
            <person name="Staton S.E."/>
            <person name="Sallet E."/>
            <person name="Lelandais-Briere C."/>
            <person name="Moreau S."/>
            <person name="Carrere S."/>
            <person name="Blein T."/>
            <person name="Jardinaud M.F."/>
            <person name="Latrasse D."/>
            <person name="Zouine M."/>
            <person name="Zahm M."/>
            <person name="Kreplak J."/>
            <person name="Mayjonade B."/>
            <person name="Satge C."/>
            <person name="Perez M."/>
            <person name="Cauet S."/>
            <person name="Marande W."/>
            <person name="Chantry-Darmon C."/>
            <person name="Lopez-Roques C."/>
            <person name="Bouchez O."/>
            <person name="Berard A."/>
            <person name="Debelle F."/>
            <person name="Munos S."/>
            <person name="Bendahmane A."/>
            <person name="Berges H."/>
            <person name="Niebel A."/>
            <person name="Buitink J."/>
            <person name="Frugier F."/>
            <person name="Benhamed M."/>
            <person name="Crespi M."/>
            <person name="Gouzy J."/>
            <person name="Gamas P."/>
        </authorList>
    </citation>
    <scope>NUCLEOTIDE SEQUENCE [LARGE SCALE GENOMIC DNA]</scope>
    <source>
        <strain evidence="2">cv. Jemalong A17</strain>
    </source>
</reference>
<evidence type="ECO:0000313" key="1">
    <source>
        <dbReference type="EMBL" id="RHN66784.1"/>
    </source>
</evidence>
<proteinExistence type="predicted"/>
<dbReference type="Gramene" id="rna14865">
    <property type="protein sequence ID" value="RHN66784.1"/>
    <property type="gene ID" value="gene14865"/>
</dbReference>
<protein>
    <submittedName>
        <fullName evidence="1">Uncharacterized protein</fullName>
    </submittedName>
</protein>